<dbReference type="AlphaFoldDB" id="A0A8S3IUP0"/>
<dbReference type="Gene3D" id="2.60.40.1180">
    <property type="entry name" value="Golgi alpha-mannosidase II"/>
    <property type="match status" value="2"/>
</dbReference>
<accession>A0A8S3IUP0</accession>
<evidence type="ECO:0000256" key="1">
    <source>
        <dbReference type="ARBA" id="ARBA00007806"/>
    </source>
</evidence>
<protein>
    <submittedName>
        <fullName evidence="5">Uncharacterized protein</fullName>
    </submittedName>
</protein>
<evidence type="ECO:0000313" key="6">
    <source>
        <dbReference type="Proteomes" id="UP000681720"/>
    </source>
</evidence>
<dbReference type="InterPro" id="IPR048395">
    <property type="entry name" value="Glyco_hydro_31_C"/>
</dbReference>
<feature type="domain" description="Glycoside hydrolase family 31 TIM barrel" evidence="3">
    <location>
        <begin position="1"/>
        <end position="82"/>
    </location>
</feature>
<sequence>MLEFNLFGIPYVGADICGFEGDTTEQMCQRWMQLGAFNPFFRNHNGLKFRDHDPGNFAPAAVASNRQAVITRYQLIPYLYTLFHRVHISGGTVVRSMGHEFPSITDCLPLDEQFLWGSHLLIAPVIYENNFSKWVYLPTTERWFDYYTGEEKTTLGAITVPAPLDFIPLFLRGGSIIPHQYSALNTVASRKKPMYLIVALDNKQKATGDLFWDDGESIDTYERSIYNYFIFNCDSSRLTIDPWTYNYSEMGNEIKLEEIKIFG</sequence>
<feature type="non-terminal residue" evidence="5">
    <location>
        <position position="263"/>
    </location>
</feature>
<dbReference type="PANTHER" id="PTHR22762:SF133">
    <property type="entry name" value="P-TYPE DOMAIN-CONTAINING PROTEIN"/>
    <property type="match status" value="1"/>
</dbReference>
<gene>
    <name evidence="5" type="ORF">GIL414_LOCUS78632</name>
</gene>
<dbReference type="InterPro" id="IPR000322">
    <property type="entry name" value="Glyco_hydro_31_TIM"/>
</dbReference>
<name>A0A8S3IUP0_9BILA</name>
<dbReference type="Pfam" id="PF01055">
    <property type="entry name" value="Glyco_hydro_31_2nd"/>
    <property type="match status" value="1"/>
</dbReference>
<keyword evidence="2" id="KW-0378">Hydrolase</keyword>
<dbReference type="PANTHER" id="PTHR22762">
    <property type="entry name" value="ALPHA-GLUCOSIDASE"/>
    <property type="match status" value="1"/>
</dbReference>
<dbReference type="InterPro" id="IPR017853">
    <property type="entry name" value="GH"/>
</dbReference>
<evidence type="ECO:0000259" key="4">
    <source>
        <dbReference type="Pfam" id="PF21365"/>
    </source>
</evidence>
<dbReference type="EMBL" id="CAJOBJ010350379">
    <property type="protein sequence ID" value="CAF5207409.1"/>
    <property type="molecule type" value="Genomic_DNA"/>
</dbReference>
<dbReference type="Proteomes" id="UP000681720">
    <property type="component" value="Unassembled WGS sequence"/>
</dbReference>
<comment type="caution">
    <text evidence="5">The sequence shown here is derived from an EMBL/GenBank/DDBJ whole genome shotgun (WGS) entry which is preliminary data.</text>
</comment>
<evidence type="ECO:0000313" key="5">
    <source>
        <dbReference type="EMBL" id="CAF5207409.1"/>
    </source>
</evidence>
<dbReference type="GO" id="GO:0004558">
    <property type="term" value="F:alpha-1,4-glucosidase activity"/>
    <property type="evidence" value="ECO:0007669"/>
    <property type="project" value="TreeGrafter"/>
</dbReference>
<dbReference type="Gene3D" id="3.20.20.80">
    <property type="entry name" value="Glycosidases"/>
    <property type="match status" value="1"/>
</dbReference>
<feature type="domain" description="Glycosyl hydrolase family 31 C-terminal" evidence="4">
    <location>
        <begin position="90"/>
        <end position="177"/>
    </location>
</feature>
<organism evidence="5 6">
    <name type="scientific">Rotaria magnacalcarata</name>
    <dbReference type="NCBI Taxonomy" id="392030"/>
    <lineage>
        <taxon>Eukaryota</taxon>
        <taxon>Metazoa</taxon>
        <taxon>Spiralia</taxon>
        <taxon>Gnathifera</taxon>
        <taxon>Rotifera</taxon>
        <taxon>Eurotatoria</taxon>
        <taxon>Bdelloidea</taxon>
        <taxon>Philodinida</taxon>
        <taxon>Philodinidae</taxon>
        <taxon>Rotaria</taxon>
    </lineage>
</organism>
<evidence type="ECO:0000256" key="2">
    <source>
        <dbReference type="RuleBase" id="RU361185"/>
    </source>
</evidence>
<keyword evidence="2" id="KW-0326">Glycosidase</keyword>
<dbReference type="GO" id="GO:0005975">
    <property type="term" value="P:carbohydrate metabolic process"/>
    <property type="evidence" value="ECO:0007669"/>
    <property type="project" value="InterPro"/>
</dbReference>
<proteinExistence type="inferred from homology"/>
<dbReference type="InterPro" id="IPR013780">
    <property type="entry name" value="Glyco_hydro_b"/>
</dbReference>
<evidence type="ECO:0000259" key="3">
    <source>
        <dbReference type="Pfam" id="PF01055"/>
    </source>
</evidence>
<dbReference type="SUPFAM" id="SSF51445">
    <property type="entry name" value="(Trans)glycosidases"/>
    <property type="match status" value="1"/>
</dbReference>
<dbReference type="Pfam" id="PF21365">
    <property type="entry name" value="Glyco_hydro_31_3rd"/>
    <property type="match status" value="1"/>
</dbReference>
<reference evidence="5" key="1">
    <citation type="submission" date="2021-02" db="EMBL/GenBank/DDBJ databases">
        <authorList>
            <person name="Nowell W R."/>
        </authorList>
    </citation>
    <scope>NUCLEOTIDE SEQUENCE</scope>
</reference>
<comment type="similarity">
    <text evidence="1 2">Belongs to the glycosyl hydrolase 31 family.</text>
</comment>
<dbReference type="SUPFAM" id="SSF51011">
    <property type="entry name" value="Glycosyl hydrolase domain"/>
    <property type="match status" value="1"/>
</dbReference>